<dbReference type="EMBL" id="FUYQ01000036">
    <property type="protein sequence ID" value="SKB89939.1"/>
    <property type="molecule type" value="Genomic_DNA"/>
</dbReference>
<dbReference type="PANTHER" id="PTHR43133:SF46">
    <property type="entry name" value="RNA POLYMERASE SIGMA-70 FACTOR ECF SUBFAMILY"/>
    <property type="match status" value="1"/>
</dbReference>
<protein>
    <submittedName>
        <fullName evidence="7">RNA polymerase sigma-70 factor, ECF subfamily</fullName>
    </submittedName>
</protein>
<dbReference type="GO" id="GO:0006352">
    <property type="term" value="P:DNA-templated transcription initiation"/>
    <property type="evidence" value="ECO:0007669"/>
    <property type="project" value="InterPro"/>
</dbReference>
<evidence type="ECO:0000313" key="7">
    <source>
        <dbReference type="EMBL" id="SKB89939.1"/>
    </source>
</evidence>
<comment type="similarity">
    <text evidence="1">Belongs to the sigma-70 factor family. ECF subfamily.</text>
</comment>
<evidence type="ECO:0000313" key="8">
    <source>
        <dbReference type="Proteomes" id="UP000190852"/>
    </source>
</evidence>
<dbReference type="AlphaFoldDB" id="A0A1T5F1D3"/>
<organism evidence="7 8">
    <name type="scientific">Parabacteroides chartae</name>
    <dbReference type="NCBI Taxonomy" id="1037355"/>
    <lineage>
        <taxon>Bacteria</taxon>
        <taxon>Pseudomonadati</taxon>
        <taxon>Bacteroidota</taxon>
        <taxon>Bacteroidia</taxon>
        <taxon>Bacteroidales</taxon>
        <taxon>Tannerellaceae</taxon>
        <taxon>Parabacteroides</taxon>
    </lineage>
</organism>
<sequence>MNEQQLIEGCRKGERMAQKELYETYSRKMMGVCLRYASDRETARDLLQDGFVKVFTALDSYAGSGSFEGWMRKIFVNSALEHLRKTDILREAVDLDNTAELMHPDNSVISEMSAADLLQLVQELPPGFRTVFNLFAIEGYSHKEISEMLEITESTSRSQFTRAKQLLQRKVKELDERYER</sequence>
<keyword evidence="8" id="KW-1185">Reference proteome</keyword>
<dbReference type="Pfam" id="PF04542">
    <property type="entry name" value="Sigma70_r2"/>
    <property type="match status" value="1"/>
</dbReference>
<dbReference type="Gene3D" id="1.10.1740.10">
    <property type="match status" value="1"/>
</dbReference>
<evidence type="ECO:0000256" key="3">
    <source>
        <dbReference type="ARBA" id="ARBA00023082"/>
    </source>
</evidence>
<dbReference type="InterPro" id="IPR013324">
    <property type="entry name" value="RNA_pol_sigma_r3/r4-like"/>
</dbReference>
<dbReference type="Gene3D" id="1.10.10.10">
    <property type="entry name" value="Winged helix-like DNA-binding domain superfamily/Winged helix DNA-binding domain"/>
    <property type="match status" value="1"/>
</dbReference>
<dbReference type="InterPro" id="IPR013325">
    <property type="entry name" value="RNA_pol_sigma_r2"/>
</dbReference>
<dbReference type="InterPro" id="IPR007627">
    <property type="entry name" value="RNA_pol_sigma70_r2"/>
</dbReference>
<dbReference type="Pfam" id="PF08281">
    <property type="entry name" value="Sigma70_r4_2"/>
    <property type="match status" value="1"/>
</dbReference>
<gene>
    <name evidence="7" type="ORF">SAMN05660349_03259</name>
</gene>
<dbReference type="SUPFAM" id="SSF88659">
    <property type="entry name" value="Sigma3 and sigma4 domains of RNA polymerase sigma factors"/>
    <property type="match status" value="1"/>
</dbReference>
<dbReference type="GO" id="GO:0003677">
    <property type="term" value="F:DNA binding"/>
    <property type="evidence" value="ECO:0007669"/>
    <property type="project" value="InterPro"/>
</dbReference>
<evidence type="ECO:0000256" key="2">
    <source>
        <dbReference type="ARBA" id="ARBA00023015"/>
    </source>
</evidence>
<dbReference type="PANTHER" id="PTHR43133">
    <property type="entry name" value="RNA POLYMERASE ECF-TYPE SIGMA FACTO"/>
    <property type="match status" value="1"/>
</dbReference>
<dbReference type="RefSeq" id="WP_068180681.1">
    <property type="nucleotide sequence ID" value="NZ_FUYQ01000036.1"/>
</dbReference>
<accession>A0A1T5F1D3</accession>
<dbReference type="InterPro" id="IPR014284">
    <property type="entry name" value="RNA_pol_sigma-70_dom"/>
</dbReference>
<dbReference type="InterPro" id="IPR036388">
    <property type="entry name" value="WH-like_DNA-bd_sf"/>
</dbReference>
<dbReference type="InterPro" id="IPR039425">
    <property type="entry name" value="RNA_pol_sigma-70-like"/>
</dbReference>
<proteinExistence type="inferred from homology"/>
<dbReference type="SUPFAM" id="SSF88946">
    <property type="entry name" value="Sigma2 domain of RNA polymerase sigma factors"/>
    <property type="match status" value="1"/>
</dbReference>
<name>A0A1T5F1D3_9BACT</name>
<dbReference type="GO" id="GO:0016987">
    <property type="term" value="F:sigma factor activity"/>
    <property type="evidence" value="ECO:0007669"/>
    <property type="project" value="UniProtKB-KW"/>
</dbReference>
<evidence type="ECO:0000256" key="1">
    <source>
        <dbReference type="ARBA" id="ARBA00010641"/>
    </source>
</evidence>
<reference evidence="8" key="1">
    <citation type="submission" date="2017-02" db="EMBL/GenBank/DDBJ databases">
        <authorList>
            <person name="Varghese N."/>
            <person name="Submissions S."/>
        </authorList>
    </citation>
    <scope>NUCLEOTIDE SEQUENCE [LARGE SCALE GENOMIC DNA]</scope>
    <source>
        <strain evidence="8">DSM 24967</strain>
    </source>
</reference>
<evidence type="ECO:0000259" key="5">
    <source>
        <dbReference type="Pfam" id="PF04542"/>
    </source>
</evidence>
<dbReference type="Proteomes" id="UP000190852">
    <property type="component" value="Unassembled WGS sequence"/>
</dbReference>
<keyword evidence="2" id="KW-0805">Transcription regulation</keyword>
<evidence type="ECO:0000256" key="4">
    <source>
        <dbReference type="ARBA" id="ARBA00023163"/>
    </source>
</evidence>
<feature type="domain" description="RNA polymerase sigma-70 region 2" evidence="5">
    <location>
        <begin position="21"/>
        <end position="86"/>
    </location>
</feature>
<dbReference type="NCBIfam" id="TIGR02937">
    <property type="entry name" value="sigma70-ECF"/>
    <property type="match status" value="1"/>
</dbReference>
<evidence type="ECO:0000259" key="6">
    <source>
        <dbReference type="Pfam" id="PF08281"/>
    </source>
</evidence>
<feature type="domain" description="RNA polymerase sigma factor 70 region 4 type 2" evidence="6">
    <location>
        <begin position="116"/>
        <end position="167"/>
    </location>
</feature>
<keyword evidence="4" id="KW-0804">Transcription</keyword>
<dbReference type="InterPro" id="IPR013249">
    <property type="entry name" value="RNA_pol_sigma70_r4_t2"/>
</dbReference>
<keyword evidence="3" id="KW-0731">Sigma factor</keyword>